<dbReference type="SUPFAM" id="SSF49503">
    <property type="entry name" value="Cupredoxins"/>
    <property type="match status" value="3"/>
</dbReference>
<dbReference type="Proteomes" id="UP000631670">
    <property type="component" value="Unassembled WGS sequence"/>
</dbReference>
<dbReference type="InterPro" id="IPR006311">
    <property type="entry name" value="TAT_signal"/>
</dbReference>
<feature type="domain" description="Plastocyanin-like" evidence="7">
    <location>
        <begin position="67"/>
        <end position="172"/>
    </location>
</feature>
<feature type="signal peptide" evidence="4">
    <location>
        <begin position="1"/>
        <end position="30"/>
    </location>
</feature>
<dbReference type="InterPro" id="IPR045087">
    <property type="entry name" value="Cu-oxidase_fam"/>
</dbReference>
<dbReference type="CDD" id="cd13861">
    <property type="entry name" value="CuRO_1_CumA_like"/>
    <property type="match status" value="1"/>
</dbReference>
<protein>
    <submittedName>
        <fullName evidence="8">FtsP/CotA-like multicopper oxidase with cupredoxin domain</fullName>
    </submittedName>
</protein>
<proteinExistence type="predicted"/>
<dbReference type="RefSeq" id="WP_086857704.1">
    <property type="nucleotide sequence ID" value="NZ_JADBEG010000001.1"/>
</dbReference>
<evidence type="ECO:0000256" key="1">
    <source>
        <dbReference type="ARBA" id="ARBA00022723"/>
    </source>
</evidence>
<evidence type="ECO:0000313" key="9">
    <source>
        <dbReference type="Proteomes" id="UP000631670"/>
    </source>
</evidence>
<keyword evidence="4" id="KW-0732">Signal</keyword>
<dbReference type="PROSITE" id="PS51257">
    <property type="entry name" value="PROKAR_LIPOPROTEIN"/>
    <property type="match status" value="1"/>
</dbReference>
<evidence type="ECO:0000256" key="2">
    <source>
        <dbReference type="ARBA" id="ARBA00023002"/>
    </source>
</evidence>
<organism evidence="8 9">
    <name type="scientific">Amycolatopsis lexingtonensis</name>
    <dbReference type="NCBI Taxonomy" id="218822"/>
    <lineage>
        <taxon>Bacteria</taxon>
        <taxon>Bacillati</taxon>
        <taxon>Actinomycetota</taxon>
        <taxon>Actinomycetes</taxon>
        <taxon>Pseudonocardiales</taxon>
        <taxon>Pseudonocardiaceae</taxon>
        <taxon>Amycolatopsis</taxon>
    </lineage>
</organism>
<dbReference type="Pfam" id="PF07732">
    <property type="entry name" value="Cu-oxidase_3"/>
    <property type="match status" value="1"/>
</dbReference>
<keyword evidence="2" id="KW-0560">Oxidoreductase</keyword>
<evidence type="ECO:0000259" key="5">
    <source>
        <dbReference type="Pfam" id="PF00394"/>
    </source>
</evidence>
<gene>
    <name evidence="8" type="ORF">H4696_002997</name>
</gene>
<dbReference type="InterPro" id="IPR011706">
    <property type="entry name" value="Cu-oxidase_C"/>
</dbReference>
<dbReference type="InterPro" id="IPR034279">
    <property type="entry name" value="CuRO_3_CopA"/>
</dbReference>
<dbReference type="Gene3D" id="2.60.40.420">
    <property type="entry name" value="Cupredoxins - blue copper proteins"/>
    <property type="match status" value="3"/>
</dbReference>
<feature type="chain" id="PRO_5047249536" evidence="4">
    <location>
        <begin position="31"/>
        <end position="486"/>
    </location>
</feature>
<evidence type="ECO:0000259" key="6">
    <source>
        <dbReference type="Pfam" id="PF07731"/>
    </source>
</evidence>
<feature type="domain" description="Plastocyanin-like" evidence="5">
    <location>
        <begin position="231"/>
        <end position="334"/>
    </location>
</feature>
<name>A0ABR9HY93_9PSEU</name>
<dbReference type="Pfam" id="PF07731">
    <property type="entry name" value="Cu-oxidase_2"/>
    <property type="match status" value="1"/>
</dbReference>
<dbReference type="InterPro" id="IPR008972">
    <property type="entry name" value="Cupredoxin"/>
</dbReference>
<dbReference type="InterPro" id="IPR033138">
    <property type="entry name" value="Cu_oxidase_CS"/>
</dbReference>
<dbReference type="PROSITE" id="PS00079">
    <property type="entry name" value="MULTICOPPER_OXIDASE1"/>
    <property type="match status" value="1"/>
</dbReference>
<comment type="caution">
    <text evidence="8">The sequence shown here is derived from an EMBL/GenBank/DDBJ whole genome shotgun (WGS) entry which is preliminary data.</text>
</comment>
<keyword evidence="1" id="KW-0479">Metal-binding</keyword>
<reference evidence="8 9" key="1">
    <citation type="submission" date="2020-10" db="EMBL/GenBank/DDBJ databases">
        <title>Sequencing the genomes of 1000 actinobacteria strains.</title>
        <authorList>
            <person name="Klenk H.-P."/>
        </authorList>
    </citation>
    <scope>NUCLEOTIDE SEQUENCE [LARGE SCALE GENOMIC DNA]</scope>
    <source>
        <strain evidence="8 9">DSM 44653</strain>
    </source>
</reference>
<evidence type="ECO:0000259" key="7">
    <source>
        <dbReference type="Pfam" id="PF07732"/>
    </source>
</evidence>
<dbReference type="Pfam" id="PF00394">
    <property type="entry name" value="Cu-oxidase"/>
    <property type="match status" value="1"/>
</dbReference>
<dbReference type="InterPro" id="IPR011707">
    <property type="entry name" value="Cu-oxidase-like_N"/>
</dbReference>
<dbReference type="PANTHER" id="PTHR11709:SF394">
    <property type="entry name" value="FI03373P-RELATED"/>
    <property type="match status" value="1"/>
</dbReference>
<dbReference type="EMBL" id="JADBEG010000001">
    <property type="protein sequence ID" value="MBE1495897.1"/>
    <property type="molecule type" value="Genomic_DNA"/>
</dbReference>
<dbReference type="PANTHER" id="PTHR11709">
    <property type="entry name" value="MULTI-COPPER OXIDASE"/>
    <property type="match status" value="1"/>
</dbReference>
<evidence type="ECO:0000313" key="8">
    <source>
        <dbReference type="EMBL" id="MBE1495897.1"/>
    </source>
</evidence>
<evidence type="ECO:0000256" key="3">
    <source>
        <dbReference type="ARBA" id="ARBA00023008"/>
    </source>
</evidence>
<dbReference type="PROSITE" id="PS00080">
    <property type="entry name" value="MULTICOPPER_OXIDASE2"/>
    <property type="match status" value="1"/>
</dbReference>
<keyword evidence="9" id="KW-1185">Reference proteome</keyword>
<accession>A0ABR9HY93</accession>
<dbReference type="PROSITE" id="PS51318">
    <property type="entry name" value="TAT"/>
    <property type="match status" value="1"/>
</dbReference>
<feature type="domain" description="Plastocyanin-like" evidence="6">
    <location>
        <begin position="373"/>
        <end position="482"/>
    </location>
</feature>
<evidence type="ECO:0000256" key="4">
    <source>
        <dbReference type="SAM" id="SignalP"/>
    </source>
</evidence>
<dbReference type="CDD" id="cd13896">
    <property type="entry name" value="CuRO_3_CopA"/>
    <property type="match status" value="1"/>
</dbReference>
<dbReference type="InterPro" id="IPR001117">
    <property type="entry name" value="Cu-oxidase_2nd"/>
</dbReference>
<dbReference type="CDD" id="cd13870">
    <property type="entry name" value="CuRO_2_CopA_like_1"/>
    <property type="match status" value="1"/>
</dbReference>
<sequence>MTALSRRSVLRAGLLAAGAAVLSACTPENANLVLPGDPRVAGSEARRRATGQVRTVRLTAQNGTVDLGGPEVTTWTYDGVLPGKEIRVRAGDTIRAELTNRLPAETSVHWHGLALRNDMDGAPDLTQAAIATGSTFTYRFVAENPGTYWFHPHSGTQLDRGLYAPLIVEDPAEPGGYDHDWVIVLDDWIDGTGQTPDDVLATLRQGTGGMMGSMSGTGGSSALLGGDAGDLRYPHYLINGRVPAAPATFTARPGQRARIRIVNAGSDTAFRVALGGHRLRITHTDGYPVEPVETDTLLIAMGERYDVLTTLGDGVFPLVALAEGKDATALALIRTGAGTPPPATIRPAELEGDLAGYDRLAAATGVRLPAKAPDVTHTLDLTGGMMGYDWGINGTPLDMNRRLLVREGQRVRLVFRNGTMMWHPMHLHGHTFQLGAAGPRKDTAIVLPGRTVACDFDAGNPGQWMIHCHNTYHAESGMATVLGYRR</sequence>
<dbReference type="InterPro" id="IPR002355">
    <property type="entry name" value="Cu_oxidase_Cu_BS"/>
</dbReference>
<keyword evidence="3" id="KW-0186">Copper</keyword>